<keyword evidence="4 5" id="KW-0472">Membrane</keyword>
<keyword evidence="2 5" id="KW-0812">Transmembrane</keyword>
<evidence type="ECO:0000256" key="1">
    <source>
        <dbReference type="ARBA" id="ARBA00004141"/>
    </source>
</evidence>
<proteinExistence type="predicted"/>
<keyword evidence="6" id="KW-1185">Reference proteome</keyword>
<feature type="transmembrane region" description="Helical" evidence="5">
    <location>
        <begin position="246"/>
        <end position="268"/>
    </location>
</feature>
<dbReference type="PANTHER" id="PTHR10924:SF6">
    <property type="entry name" value="SOLUTE CARRIER FAMILY 49 MEMBER A3"/>
    <property type="match status" value="1"/>
</dbReference>
<dbReference type="GeneID" id="103128184"/>
<dbReference type="Pfam" id="PF07690">
    <property type="entry name" value="MFS_1"/>
    <property type="match status" value="1"/>
</dbReference>
<dbReference type="PANTHER" id="PTHR10924">
    <property type="entry name" value="MAJOR FACILITATOR SUPERFAMILY PROTEIN-RELATED"/>
    <property type="match status" value="1"/>
</dbReference>
<evidence type="ECO:0000256" key="4">
    <source>
        <dbReference type="ARBA" id="ARBA00023136"/>
    </source>
</evidence>
<dbReference type="Gene3D" id="1.20.1250.20">
    <property type="entry name" value="MFS general substrate transporter like domains"/>
    <property type="match status" value="1"/>
</dbReference>
<dbReference type="SUPFAM" id="SSF103473">
    <property type="entry name" value="MFS general substrate transporter"/>
    <property type="match status" value="1"/>
</dbReference>
<evidence type="ECO:0000313" key="6">
    <source>
        <dbReference type="Proteomes" id="UP001652624"/>
    </source>
</evidence>
<evidence type="ECO:0000256" key="2">
    <source>
        <dbReference type="ARBA" id="ARBA00022692"/>
    </source>
</evidence>
<protein>
    <submittedName>
        <fullName evidence="7">Solute carrier family 49 member A3</fullName>
    </submittedName>
</protein>
<dbReference type="InterPro" id="IPR049680">
    <property type="entry name" value="FLVCR1-2_SLC49-like"/>
</dbReference>
<organism evidence="6 7">
    <name type="scientific">Erinaceus europaeus</name>
    <name type="common">Western European hedgehog</name>
    <dbReference type="NCBI Taxonomy" id="9365"/>
    <lineage>
        <taxon>Eukaryota</taxon>
        <taxon>Metazoa</taxon>
        <taxon>Chordata</taxon>
        <taxon>Craniata</taxon>
        <taxon>Vertebrata</taxon>
        <taxon>Euteleostomi</taxon>
        <taxon>Mammalia</taxon>
        <taxon>Eutheria</taxon>
        <taxon>Laurasiatheria</taxon>
        <taxon>Eulipotyphla</taxon>
        <taxon>Erinaceidae</taxon>
        <taxon>Erinaceinae</taxon>
        <taxon>Erinaceus</taxon>
    </lineage>
</organism>
<dbReference type="InterPro" id="IPR036259">
    <property type="entry name" value="MFS_trans_sf"/>
</dbReference>
<sequence>MSGLPGDEDGPALNSGRGGYRIYRRRWLFLLVVSLLSCSNATLWLSFAPVADTVARRFLLSMEQINWLSLVYLVVSIPAGLGATWVLDTAGLRWATLLSAWLNVAGSALRALPCVLPTPGAPFAFLLGGQSLCALAQTLVVFSPAKLAALWFPEHQRALANTVATMSNPLGVLVANLLSPALVREENDVPIMLGIYILPAALACLLATTCLWESVPPSPPSAGASQSSSSSQSFCTGMKLLVRNKAYVLLALCFGGGVGIFSSFSALLEQVLCVQGYSN</sequence>
<comment type="subcellular location">
    <subcellularLocation>
        <location evidence="1">Membrane</location>
        <topology evidence="1">Multi-pass membrane protein</topology>
    </subcellularLocation>
</comment>
<name>A0ABM3WVB9_ERIEU</name>
<feature type="non-terminal residue" evidence="7">
    <location>
        <position position="279"/>
    </location>
</feature>
<dbReference type="Proteomes" id="UP001652624">
    <property type="component" value="Unplaced"/>
</dbReference>
<keyword evidence="3 5" id="KW-1133">Transmembrane helix</keyword>
<evidence type="ECO:0000256" key="5">
    <source>
        <dbReference type="SAM" id="Phobius"/>
    </source>
</evidence>
<feature type="transmembrane region" description="Helical" evidence="5">
    <location>
        <begin position="191"/>
        <end position="212"/>
    </location>
</feature>
<feature type="transmembrane region" description="Helical" evidence="5">
    <location>
        <begin position="27"/>
        <end position="47"/>
    </location>
</feature>
<accession>A0ABM3WVB9</accession>
<dbReference type="InterPro" id="IPR011701">
    <property type="entry name" value="MFS"/>
</dbReference>
<evidence type="ECO:0000256" key="3">
    <source>
        <dbReference type="ARBA" id="ARBA00022989"/>
    </source>
</evidence>
<feature type="transmembrane region" description="Helical" evidence="5">
    <location>
        <begin position="67"/>
        <end position="87"/>
    </location>
</feature>
<dbReference type="RefSeq" id="XP_060040492.1">
    <property type="nucleotide sequence ID" value="XM_060184509.1"/>
</dbReference>
<evidence type="ECO:0000313" key="7">
    <source>
        <dbReference type="RefSeq" id="XP_060040492.1"/>
    </source>
</evidence>
<gene>
    <name evidence="7" type="primary">SLC49A3</name>
</gene>
<reference evidence="7" key="1">
    <citation type="submission" date="2025-08" db="UniProtKB">
        <authorList>
            <consortium name="RefSeq"/>
        </authorList>
    </citation>
    <scope>IDENTIFICATION</scope>
</reference>